<evidence type="ECO:0000313" key="2">
    <source>
        <dbReference type="EMBL" id="KAE9525789.1"/>
    </source>
</evidence>
<feature type="compositionally biased region" description="Basic and acidic residues" evidence="1">
    <location>
        <begin position="789"/>
        <end position="799"/>
    </location>
</feature>
<dbReference type="OrthoDB" id="6617931at2759"/>
<reference evidence="2 3" key="1">
    <citation type="submission" date="2019-08" db="EMBL/GenBank/DDBJ databases">
        <title>The genome of the soybean aphid Biotype 1, its phylome, world population structure and adaptation to the North American continent.</title>
        <authorList>
            <person name="Giordano R."/>
            <person name="Donthu R.K."/>
            <person name="Hernandez A.G."/>
            <person name="Wright C.L."/>
            <person name="Zimin A.V."/>
        </authorList>
    </citation>
    <scope>NUCLEOTIDE SEQUENCE [LARGE SCALE GENOMIC DNA]</scope>
    <source>
        <tissue evidence="2">Whole aphids</tissue>
    </source>
</reference>
<protein>
    <recommendedName>
        <fullName evidence="4">USP domain-containing protein</fullName>
    </recommendedName>
</protein>
<dbReference type="Proteomes" id="UP000475862">
    <property type="component" value="Unassembled WGS sequence"/>
</dbReference>
<evidence type="ECO:0008006" key="4">
    <source>
        <dbReference type="Google" id="ProtNLM"/>
    </source>
</evidence>
<comment type="caution">
    <text evidence="2">The sequence shown here is derived from an EMBL/GenBank/DDBJ whole genome shotgun (WGS) entry which is preliminary data.</text>
</comment>
<feature type="compositionally biased region" description="Polar residues" evidence="1">
    <location>
        <begin position="772"/>
        <end position="788"/>
    </location>
</feature>
<sequence>MKTHVCRSLLYVAGIKGGFCLNGLKFLEYLLQNLSELPAWSSKSWQRVADILNTAIKFDKKVITRDYVYTLVKNDRYDILSKVKSNLGIEVGTLPENNVLESDQLESLEKEDSENEEIINDHGTTYILYYYLSDTSFSMKKLKRNERHAKNYNVTIPYLAYESIKPQITLQPTKLGPRNVWKLQKGWADVFLDHFFEQYRFPCSFSVKYHHLVPEPIHSNYISFKGRCSDHNCRASFFGEVKNEPKPGENVTVNFLAINTTGIEHTKNRFLKQPKRSFISEDIINSGASQWRRKTVDKLIDYGEVEPSILYKSSVLRKAKQQHIDSTLGIDGSDPINMGQFIVLVVIHFFCHYWLPTQEHIYKTKRSKTWTTISVDATGSLVLPIIRTKNKIASAHIFLYQMVMEIEDQTVPIAQQLSEKQDMLTIYYWMSSWVNTVITPNECVCDYSKALLGAITRSFCNRKSLKEYNSMCFDFLTGEKSILPECYVRIDVAHIIHMLCRWKCLSARKPIKDFYVRCISLLIKSQSINEFKSILEMIIIVACANTDGLDNNLNDTPAENARKNLMESISRGSIYISIINENTCDNYKGISNEDTFYINEEITNDVYKENEQSISTIDTWLEEIKFSSIEKSNIVGDRISALYCPDLIKPLMRICYEFPLWSAVMVQHFGSPKLRPSSSRVEGYFSTLKSSIISKKTARMRVDKFLVTHLKAIRGDIKLAAANASINKNEKNEIKIMKLNNLIKDNSESDIFSNNEAELNTNSYDKMDCESSESTNSDSEIDYNSSTNNHEEQEWENWRNKACPPSPIIKKSTKIRTVYLDAHPEIKLKQNVNKKISKHKIDLVRNGNIMRPLYLSIQKDKKRYQIINTCAFDSLIQAMATAYLDSEEYSNNINANALSTTSKLASHLVKEGANRKFYEERIIVLKDHCKKNHLIGELVEFDAEANVATLIEKLIIDNPSIFQYHTCDNFKCGQSVVNIPLFPIDQETLITGSFKYFQNSIDNMKPSQLSHYTRKCYRDGCKGTITVTKHLGRHIFIEINMKTSAKTEEIKCKIQDLPDKILVESHRFRFVAAIAFISSDVGCMGHYKSYVRRATGFWEVHDDLCRKINRISEKNEITPHILFFIRIVNIIKYTSMEIHICPTVSNKLRRTCLAQKTRSNKKLHCWRELGSAKFKVGPTTKIMSNKL</sequence>
<evidence type="ECO:0000256" key="1">
    <source>
        <dbReference type="SAM" id="MobiDB-lite"/>
    </source>
</evidence>
<proteinExistence type="predicted"/>
<accession>A0A6G0T5B7</accession>
<evidence type="ECO:0000313" key="3">
    <source>
        <dbReference type="Proteomes" id="UP000475862"/>
    </source>
</evidence>
<feature type="region of interest" description="Disordered" evidence="1">
    <location>
        <begin position="767"/>
        <end position="799"/>
    </location>
</feature>
<dbReference type="EMBL" id="VYZN01000058">
    <property type="protein sequence ID" value="KAE9525789.1"/>
    <property type="molecule type" value="Genomic_DNA"/>
</dbReference>
<gene>
    <name evidence="2" type="ORF">AGLY_014015</name>
</gene>
<organism evidence="2 3">
    <name type="scientific">Aphis glycines</name>
    <name type="common">Soybean aphid</name>
    <dbReference type="NCBI Taxonomy" id="307491"/>
    <lineage>
        <taxon>Eukaryota</taxon>
        <taxon>Metazoa</taxon>
        <taxon>Ecdysozoa</taxon>
        <taxon>Arthropoda</taxon>
        <taxon>Hexapoda</taxon>
        <taxon>Insecta</taxon>
        <taxon>Pterygota</taxon>
        <taxon>Neoptera</taxon>
        <taxon>Paraneoptera</taxon>
        <taxon>Hemiptera</taxon>
        <taxon>Sternorrhyncha</taxon>
        <taxon>Aphidomorpha</taxon>
        <taxon>Aphidoidea</taxon>
        <taxon>Aphididae</taxon>
        <taxon>Aphidini</taxon>
        <taxon>Aphis</taxon>
        <taxon>Aphis</taxon>
    </lineage>
</organism>
<keyword evidence="3" id="KW-1185">Reference proteome</keyword>
<dbReference type="AlphaFoldDB" id="A0A6G0T5B7"/>
<name>A0A6G0T5B7_APHGL</name>